<name>A0A2U8UPB0_9CAUD</name>
<protein>
    <submittedName>
        <fullName evidence="1">Uncharacterized protein</fullName>
    </submittedName>
</protein>
<proteinExistence type="predicted"/>
<dbReference type="GeneID" id="54992451"/>
<dbReference type="Proteomes" id="UP000246726">
    <property type="component" value="Segment"/>
</dbReference>
<organism evidence="1 2">
    <name type="scientific">Microbacterium phage Paschalis</name>
    <dbReference type="NCBI Taxonomy" id="2992928"/>
    <lineage>
        <taxon>Viruses</taxon>
        <taxon>Duplodnaviria</taxon>
        <taxon>Heunggongvirae</taxon>
        <taxon>Uroviricota</taxon>
        <taxon>Caudoviricetes</taxon>
        <taxon>Hodgkinviridae</taxon>
        <taxon>Quhwahvirus</taxon>
        <taxon>Quhwahvirus paschalis</taxon>
    </lineage>
</organism>
<keyword evidence="2" id="KW-1185">Reference proteome</keyword>
<reference evidence="1 2" key="1">
    <citation type="submission" date="2018-04" db="EMBL/GenBank/DDBJ databases">
        <authorList>
            <person name="Paschalis M.I."/>
            <person name="Cheong D.K."/>
            <person name="Petit-Frere T."/>
            <person name="Stoner K.N."/>
            <person name="Veracka M."/>
            <person name="Ewers R.M."/>
            <person name="Maciver D.B."/>
            <person name="Santiago X."/>
            <person name="Nichols C.D."/>
            <person name="Scaff D.S."/>
            <person name="Osorio S.M."/>
            <person name="Mercado F.J."/>
            <person name="Tamondong K.G."/>
            <person name="Lee J."/>
            <person name="Nicholson R.L."/>
            <person name="Antonucci M.K."/>
            <person name="Anger G.K."/>
            <person name="Washington J.M."/>
            <person name="Garlena R.A."/>
            <person name="Russell D.A."/>
            <person name="Pope W.H."/>
            <person name="Jacobs-Sera D."/>
            <person name="Hendrix R.W."/>
            <person name="Hatfull G.F."/>
        </authorList>
    </citation>
    <scope>NUCLEOTIDE SEQUENCE [LARGE SCALE GENOMIC DNA]</scope>
</reference>
<dbReference type="RefSeq" id="YP_009801924.1">
    <property type="nucleotide sequence ID" value="NC_047976.1"/>
</dbReference>
<dbReference type="EMBL" id="MH155873">
    <property type="protein sequence ID" value="AWN05569.1"/>
    <property type="molecule type" value="Genomic_DNA"/>
</dbReference>
<sequence>MNRAPDLPMPEDVATLMRRIDYPLDRVAHQCHAVSLAIVKSGIFPGARVARGYAVGVTGQHSWVVADFGHDGVYDENAHIIDATLWSYDETVTRVWQGTYRDDKHRPHGWGYAFNAPMPYNHGGDEVRLTVNFPMSAEASQFIRELGPLDYAGWQMVASLPVFGWPAAEVIRAMCETKAVSILVPVDIEGHLTDRNPGGLYL</sequence>
<evidence type="ECO:0000313" key="1">
    <source>
        <dbReference type="EMBL" id="AWN05569.1"/>
    </source>
</evidence>
<accession>A0A2U8UPB0</accession>
<evidence type="ECO:0000313" key="2">
    <source>
        <dbReference type="Proteomes" id="UP000246726"/>
    </source>
</evidence>
<gene>
    <name evidence="1" type="primary">76</name>
    <name evidence="1" type="ORF">SEA_PASCHALIS_76</name>
</gene>